<evidence type="ECO:0000259" key="1">
    <source>
        <dbReference type="Pfam" id="PF07238"/>
    </source>
</evidence>
<reference evidence="2" key="1">
    <citation type="submission" date="2023-07" db="EMBL/GenBank/DDBJ databases">
        <title>Gilvimarinus algae sp. nov., isolated from the surface of Kelp.</title>
        <authorList>
            <person name="Sun Y.Y."/>
            <person name="Gong Y."/>
            <person name="Du Z.J."/>
        </authorList>
    </citation>
    <scope>NUCLEOTIDE SEQUENCE</scope>
    <source>
        <strain evidence="2">SDUM040014</strain>
    </source>
</reference>
<accession>A0ABT8TIG9</accession>
<dbReference type="RefSeq" id="WP_302715020.1">
    <property type="nucleotide sequence ID" value="NZ_JAULRT010000062.1"/>
</dbReference>
<evidence type="ECO:0000313" key="2">
    <source>
        <dbReference type="EMBL" id="MDO3383896.1"/>
    </source>
</evidence>
<dbReference type="Gene3D" id="2.40.10.220">
    <property type="entry name" value="predicted glycosyltransferase like domains"/>
    <property type="match status" value="1"/>
</dbReference>
<dbReference type="SUPFAM" id="SSF141371">
    <property type="entry name" value="PilZ domain-like"/>
    <property type="match status" value="1"/>
</dbReference>
<sequence>MSLSGKPFDEKRDFIRMKIETPLEATLTGDGGTYKGICRELSGGGMQLELDDELAQDSEWEINIASNHGHSPQLRAVVKVVRVLPQGERFATGMQIIEVID</sequence>
<gene>
    <name evidence="2" type="ORF">QWI16_17065</name>
</gene>
<dbReference type="InterPro" id="IPR009875">
    <property type="entry name" value="PilZ_domain"/>
</dbReference>
<evidence type="ECO:0000313" key="3">
    <source>
        <dbReference type="Proteomes" id="UP001168380"/>
    </source>
</evidence>
<name>A0ABT8TIG9_9GAMM</name>
<feature type="domain" description="PilZ" evidence="1">
    <location>
        <begin position="10"/>
        <end position="97"/>
    </location>
</feature>
<protein>
    <submittedName>
        <fullName evidence="2">PilZ domain-containing protein</fullName>
    </submittedName>
</protein>
<proteinExistence type="predicted"/>
<dbReference type="Proteomes" id="UP001168380">
    <property type="component" value="Unassembled WGS sequence"/>
</dbReference>
<dbReference type="EMBL" id="JAULRT010000062">
    <property type="protein sequence ID" value="MDO3383896.1"/>
    <property type="molecule type" value="Genomic_DNA"/>
</dbReference>
<keyword evidence="3" id="KW-1185">Reference proteome</keyword>
<dbReference type="Pfam" id="PF07238">
    <property type="entry name" value="PilZ"/>
    <property type="match status" value="1"/>
</dbReference>
<organism evidence="2 3">
    <name type="scientific">Gilvimarinus algae</name>
    <dbReference type="NCBI Taxonomy" id="3058037"/>
    <lineage>
        <taxon>Bacteria</taxon>
        <taxon>Pseudomonadati</taxon>
        <taxon>Pseudomonadota</taxon>
        <taxon>Gammaproteobacteria</taxon>
        <taxon>Cellvibrionales</taxon>
        <taxon>Cellvibrionaceae</taxon>
        <taxon>Gilvimarinus</taxon>
    </lineage>
</organism>
<comment type="caution">
    <text evidence="2">The sequence shown here is derived from an EMBL/GenBank/DDBJ whole genome shotgun (WGS) entry which is preliminary data.</text>
</comment>